<dbReference type="EMBL" id="WVUD01000035">
    <property type="protein sequence ID" value="MYL84570.1"/>
    <property type="molecule type" value="Genomic_DNA"/>
</dbReference>
<name>A0A7C9MGW7_9BACT</name>
<accession>A0A7C9MGW7</accession>
<reference evidence="1 2" key="1">
    <citation type="submission" date="2020-01" db="EMBL/GenBank/DDBJ databases">
        <title>Genome sequence of Desulfovibrio aerotolerans DSM 16695(T).</title>
        <authorList>
            <person name="Karnachuk O."/>
            <person name="Avakyan M."/>
            <person name="Mardanov A."/>
            <person name="Kadnikov V."/>
            <person name="Ravin N."/>
        </authorList>
    </citation>
    <scope>NUCLEOTIDE SEQUENCE [LARGE SCALE GENOMIC DNA]</scope>
    <source>
        <strain evidence="1 2">DSM 16695</strain>
    </source>
</reference>
<dbReference type="OrthoDB" id="5471528at2"/>
<proteinExistence type="predicted"/>
<dbReference type="RefSeq" id="WP_160962730.1">
    <property type="nucleotide sequence ID" value="NZ_WVUD01000035.1"/>
</dbReference>
<keyword evidence="2" id="KW-1185">Reference proteome</keyword>
<protein>
    <submittedName>
        <fullName evidence="1">Uncharacterized protein</fullName>
    </submittedName>
</protein>
<organism evidence="1 2">
    <name type="scientific">Solidesulfovibrio aerotolerans</name>
    <dbReference type="NCBI Taxonomy" id="295255"/>
    <lineage>
        <taxon>Bacteria</taxon>
        <taxon>Pseudomonadati</taxon>
        <taxon>Thermodesulfobacteriota</taxon>
        <taxon>Desulfovibrionia</taxon>
        <taxon>Desulfovibrionales</taxon>
        <taxon>Desulfovibrionaceae</taxon>
        <taxon>Solidesulfovibrio</taxon>
    </lineage>
</organism>
<comment type="caution">
    <text evidence="1">The sequence shown here is derived from an EMBL/GenBank/DDBJ whole genome shotgun (WGS) entry which is preliminary data.</text>
</comment>
<sequence length="110" mass="11710">MPVGPDLRVYGEVRGLTAAAWAGLAGQCPFETAEYTDGTLALEHEGRWVDAEEFLAALAGVAGADSAGHCDVIDNEAWTITRWVLDGGKWSSQTFGINDVLENTVKDGNI</sequence>
<dbReference type="Proteomes" id="UP000482487">
    <property type="component" value="Unassembled WGS sequence"/>
</dbReference>
<evidence type="ECO:0000313" key="2">
    <source>
        <dbReference type="Proteomes" id="UP000482487"/>
    </source>
</evidence>
<dbReference type="AlphaFoldDB" id="A0A7C9MGW7"/>
<evidence type="ECO:0000313" key="1">
    <source>
        <dbReference type="EMBL" id="MYL84570.1"/>
    </source>
</evidence>
<gene>
    <name evidence="1" type="ORF">GTA51_15725</name>
</gene>